<comment type="caution">
    <text evidence="6">The sequence shown here is derived from an EMBL/GenBank/DDBJ whole genome shotgun (WGS) entry which is preliminary data.</text>
</comment>
<dbReference type="PANTHER" id="PTHR11017:SF385">
    <property type="entry name" value="DISEASE RESISTANCE PROTEIN (TIR-NBS-LRR CLASS)-RELATED"/>
    <property type="match status" value="1"/>
</dbReference>
<dbReference type="Gene3D" id="3.40.50.10140">
    <property type="entry name" value="Toll/interleukin-1 receptor homology (TIR) domain"/>
    <property type="match status" value="1"/>
</dbReference>
<keyword evidence="2" id="KW-0677">Repeat</keyword>
<dbReference type="PROSITE" id="PS50104">
    <property type="entry name" value="TIR"/>
    <property type="match status" value="1"/>
</dbReference>
<dbReference type="Pfam" id="PF00931">
    <property type="entry name" value="NB-ARC"/>
    <property type="match status" value="1"/>
</dbReference>
<dbReference type="SMART" id="SM00255">
    <property type="entry name" value="TIR"/>
    <property type="match status" value="1"/>
</dbReference>
<dbReference type="InterPro" id="IPR035897">
    <property type="entry name" value="Toll_tir_struct_dom_sf"/>
</dbReference>
<dbReference type="GO" id="GO:0007165">
    <property type="term" value="P:signal transduction"/>
    <property type="evidence" value="ECO:0007669"/>
    <property type="project" value="InterPro"/>
</dbReference>
<dbReference type="GO" id="GO:0006952">
    <property type="term" value="P:defense response"/>
    <property type="evidence" value="ECO:0007669"/>
    <property type="project" value="UniProtKB-KW"/>
</dbReference>
<dbReference type="Pfam" id="PF23282">
    <property type="entry name" value="WHD_ROQ1"/>
    <property type="match status" value="1"/>
</dbReference>
<keyword evidence="3" id="KW-0611">Plant defense</keyword>
<dbReference type="InterPro" id="IPR032675">
    <property type="entry name" value="LRR_dom_sf"/>
</dbReference>
<dbReference type="GO" id="GO:0051707">
    <property type="term" value="P:response to other organism"/>
    <property type="evidence" value="ECO:0007669"/>
    <property type="project" value="UniProtKB-ARBA"/>
</dbReference>
<dbReference type="SUPFAM" id="SSF46785">
    <property type="entry name" value="Winged helix' DNA-binding domain"/>
    <property type="match status" value="1"/>
</dbReference>
<evidence type="ECO:0000313" key="6">
    <source>
        <dbReference type="EMBL" id="KAG0559783.1"/>
    </source>
</evidence>
<dbReference type="SUPFAM" id="SSF52058">
    <property type="entry name" value="L domain-like"/>
    <property type="match status" value="3"/>
</dbReference>
<dbReference type="PANTHER" id="PTHR11017">
    <property type="entry name" value="LEUCINE-RICH REPEAT-CONTAINING PROTEIN"/>
    <property type="match status" value="1"/>
</dbReference>
<dbReference type="EMBL" id="CM026431">
    <property type="protein sequence ID" value="KAG0559783.1"/>
    <property type="molecule type" value="Genomic_DNA"/>
</dbReference>
<dbReference type="InterPro" id="IPR002182">
    <property type="entry name" value="NB-ARC"/>
</dbReference>
<evidence type="ECO:0000256" key="2">
    <source>
        <dbReference type="ARBA" id="ARBA00022737"/>
    </source>
</evidence>
<dbReference type="InterPro" id="IPR042197">
    <property type="entry name" value="Apaf_helical"/>
</dbReference>
<dbReference type="Pfam" id="PF23598">
    <property type="entry name" value="LRR_14"/>
    <property type="match status" value="3"/>
</dbReference>
<dbReference type="SUPFAM" id="SSF52540">
    <property type="entry name" value="P-loop containing nucleoside triphosphate hydrolases"/>
    <property type="match status" value="1"/>
</dbReference>
<dbReference type="InterPro" id="IPR058192">
    <property type="entry name" value="WHD_ROQ1-like"/>
</dbReference>
<dbReference type="InterPro" id="IPR003591">
    <property type="entry name" value="Leu-rich_rpt_typical-subtyp"/>
</dbReference>
<evidence type="ECO:0000256" key="1">
    <source>
        <dbReference type="ARBA" id="ARBA00022614"/>
    </source>
</evidence>
<dbReference type="Gene3D" id="3.80.10.10">
    <property type="entry name" value="Ribonuclease Inhibitor"/>
    <property type="match status" value="5"/>
</dbReference>
<evidence type="ECO:0000259" key="5">
    <source>
        <dbReference type="PROSITE" id="PS50104"/>
    </source>
</evidence>
<protein>
    <recommendedName>
        <fullName evidence="5">TIR domain-containing protein</fullName>
    </recommendedName>
</protein>
<dbReference type="InterPro" id="IPR000157">
    <property type="entry name" value="TIR_dom"/>
</dbReference>
<dbReference type="SMART" id="SM00369">
    <property type="entry name" value="LRR_TYP"/>
    <property type="match status" value="13"/>
</dbReference>
<name>A0A8T0GLA7_CERPU</name>
<gene>
    <name evidence="6" type="ORF">KC19_10G128600</name>
</gene>
<keyword evidence="7" id="KW-1185">Reference proteome</keyword>
<proteinExistence type="predicted"/>
<dbReference type="InterPro" id="IPR036390">
    <property type="entry name" value="WH_DNA-bd_sf"/>
</dbReference>
<dbReference type="InterPro" id="IPR055414">
    <property type="entry name" value="LRR_R13L4/SHOC2-like"/>
</dbReference>
<evidence type="ECO:0000256" key="4">
    <source>
        <dbReference type="SAM" id="MobiDB-lite"/>
    </source>
</evidence>
<evidence type="ECO:0000313" key="7">
    <source>
        <dbReference type="Proteomes" id="UP000822688"/>
    </source>
</evidence>
<accession>A0A8T0GLA7</accession>
<dbReference type="InterPro" id="IPR006553">
    <property type="entry name" value="Leu-rich_rpt_Cys-con_subtyp"/>
</dbReference>
<dbReference type="SMART" id="SM00367">
    <property type="entry name" value="LRR_CC"/>
    <property type="match status" value="8"/>
</dbReference>
<dbReference type="Pfam" id="PF01582">
    <property type="entry name" value="TIR"/>
    <property type="match status" value="1"/>
</dbReference>
<keyword evidence="1" id="KW-0433">Leucine-rich repeat</keyword>
<dbReference type="PRINTS" id="PR00364">
    <property type="entry name" value="DISEASERSIST"/>
</dbReference>
<feature type="region of interest" description="Disordered" evidence="4">
    <location>
        <begin position="1"/>
        <end position="20"/>
    </location>
</feature>
<reference evidence="6" key="1">
    <citation type="submission" date="2020-06" db="EMBL/GenBank/DDBJ databases">
        <title>WGS assembly of Ceratodon purpureus strain R40.</title>
        <authorList>
            <person name="Carey S.B."/>
            <person name="Jenkins J."/>
            <person name="Shu S."/>
            <person name="Lovell J.T."/>
            <person name="Sreedasyam A."/>
            <person name="Maumus F."/>
            <person name="Tiley G.P."/>
            <person name="Fernandez-Pozo N."/>
            <person name="Barry K."/>
            <person name="Chen C."/>
            <person name="Wang M."/>
            <person name="Lipzen A."/>
            <person name="Daum C."/>
            <person name="Saski C.A."/>
            <person name="Payton A.C."/>
            <person name="Mcbreen J.C."/>
            <person name="Conrad R.E."/>
            <person name="Kollar L.M."/>
            <person name="Olsson S."/>
            <person name="Huttunen S."/>
            <person name="Landis J.B."/>
            <person name="Wickett N.J."/>
            <person name="Johnson M.G."/>
            <person name="Rensing S.A."/>
            <person name="Grimwood J."/>
            <person name="Schmutz J."/>
            <person name="Mcdaniel S.F."/>
        </authorList>
    </citation>
    <scope>NUCLEOTIDE SEQUENCE</scope>
    <source>
        <strain evidence="6">R40</strain>
    </source>
</reference>
<dbReference type="InterPro" id="IPR027417">
    <property type="entry name" value="P-loop_NTPase"/>
</dbReference>
<feature type="domain" description="TIR" evidence="5">
    <location>
        <begin position="28"/>
        <end position="191"/>
    </location>
</feature>
<sequence>MVTGSGMLETTVPGEGQDHGHRDFGALTKYDVFLNHRGPDLKKTFVSHLNKALQVAGCEPFLDAKALVKGKHAFKSIDEALTGVRVHVAIFSPRYAESKYCLDELCDIVASQKPLIPVFYDVEPENLRWTEVGPFAEAFKKHLGKGRDHDVMKWRAALSHVAAITGFKLVDCDNDASKLEDKIVAAVLNALPKPPPLPPARHPVGLKESSGNVINMLHKMGDNVGVIGICGMGGIGKTTLAREVYNSEHSKFGSWTFLSDVKEAKGLAVMDLQMKMVTDLLRVNAKKMQWDYTCWFDHIRKHKQRVFLVIDDISKRQQFDDLIPDVKDLPFGSRVLITSRESGVLKNIMLDIPQSELYQVPELNFSNSMELFLWCAFRKNNIDCVDASFHNYVKVITRACCGLPLALEVMGGFLSDKKNLLHNKRYWEEAILALQRNGDIITSLQISYDDLAENEKRMFLDIACFMLGHLERVAIEVWDSNDLYGSSRWSLSRLIDKCLVKVVEVFDGAQFSNQLSMHDLLRDMGRNIVIQRAMYRPELQSHIWDPLVAGKVLRKKQGSDEVLALRVSGEISDTACQAKLYTRMRELRYLILDGCPVNGDFSGWCEELRWLQWRSMPHEEIPSGLNLPNLAVLDLAYSNCLTRVWPVDFKIDISCKELRMLILNDCSELRELPQDIGKLVKLKFVNLKGCCTLNSLPDSLGDLKELDYLNLSGCSSLISLPDSLGDLEELDYLNLSNCTSLEYLPDSIVKLLGLRELRVSYCSGLKKLPLDFGVLKSLELLNVYKSGLEELPESFGLLESLKEVSFWECIQLRNLSENFGSLENLQRLDLQSCVSLTKLPDSFSELYNLETLYLGGCELLKRVPPTIYKLKNMKRIWIEGTAIKELPENFGQLHSLTRIDFTLCKQLENLCEDFGCLGSLQVMNLNGCERLAKLPDSFSALSNLEELDLSGCKDHQRLLPSLYGLKKLRVLRMGNTELKELPEEFAQLQSLTEVHFDHSKQLRSLCEGFGSLRTLQNVSLNGCESLTKLPDSFSELSNLEELDLSDCKLLEELPASIYKLKKLSRFYMRRTAIKELPEKFDQLRSLREVDFRDCKVLRNLGENFGCLGNLQKIDLYGCKGLTKLPDSLSELSNLEELDLSECKGLGELPASIYKLKKLRVFRMGNTAIKDLPEDFAQLQSLTEVRFDHFKQLQSLCEGFGSLRSLQKLNLNGCESLTKLPDSFSELSNLEVLDLSECKGLGELIPSIYKLKKLRVFRMGNTAIKDLPEDFAQLQSLTKVDLRDCFQLHTLCENFGCLERLQELNLSCCENLTKLPDSFSLLISLENLDLSWCKTLRKLPSSISGFKKLRILRMGSTALEELPEDFGQLHSLTEVDFNDCKQLHKLCENFGSLGSLQMLNLMFCESLKKLPDSFSNLSKLEKSHLYGCMALQRLPPSVSGLKNLKILHMGSTALKELPEDFGQLQSLREVDFRSCKHLQSLSEDFGSLGSLRKLNLDGCGSLTELPRSFSYLSKLKELSLFGCKQIQKLPRPICRLKHLRVTHEVYGSRRI</sequence>
<dbReference type="SUPFAM" id="SSF52047">
    <property type="entry name" value="RNI-like"/>
    <property type="match status" value="1"/>
</dbReference>
<dbReference type="SUPFAM" id="SSF52200">
    <property type="entry name" value="Toll/Interleukin receptor TIR domain"/>
    <property type="match status" value="1"/>
</dbReference>
<dbReference type="Gene3D" id="3.40.50.300">
    <property type="entry name" value="P-loop containing nucleotide triphosphate hydrolases"/>
    <property type="match status" value="1"/>
</dbReference>
<dbReference type="GO" id="GO:0043531">
    <property type="term" value="F:ADP binding"/>
    <property type="evidence" value="ECO:0007669"/>
    <property type="project" value="InterPro"/>
</dbReference>
<dbReference type="InterPro" id="IPR044974">
    <property type="entry name" value="Disease_R_plants"/>
</dbReference>
<dbReference type="Proteomes" id="UP000822688">
    <property type="component" value="Chromosome 10"/>
</dbReference>
<evidence type="ECO:0000256" key="3">
    <source>
        <dbReference type="ARBA" id="ARBA00022821"/>
    </source>
</evidence>
<dbReference type="Gene3D" id="1.10.8.430">
    <property type="entry name" value="Helical domain of apoptotic protease-activating factors"/>
    <property type="match status" value="1"/>
</dbReference>
<organism evidence="6 7">
    <name type="scientific">Ceratodon purpureus</name>
    <name type="common">Fire moss</name>
    <name type="synonym">Dicranum purpureum</name>
    <dbReference type="NCBI Taxonomy" id="3225"/>
    <lineage>
        <taxon>Eukaryota</taxon>
        <taxon>Viridiplantae</taxon>
        <taxon>Streptophyta</taxon>
        <taxon>Embryophyta</taxon>
        <taxon>Bryophyta</taxon>
        <taxon>Bryophytina</taxon>
        <taxon>Bryopsida</taxon>
        <taxon>Dicranidae</taxon>
        <taxon>Pseudoditrichales</taxon>
        <taxon>Ditrichaceae</taxon>
        <taxon>Ceratodon</taxon>
    </lineage>
</organism>